<dbReference type="AlphaFoldDB" id="A0A2T0XII1"/>
<proteinExistence type="predicted"/>
<reference evidence="2 3" key="1">
    <citation type="submission" date="2018-03" db="EMBL/GenBank/DDBJ databases">
        <title>Genomic Encyclopedia of Type Strains, Phase III (KMG-III): the genomes of soil and plant-associated and newly described type strains.</title>
        <authorList>
            <person name="Whitman W."/>
        </authorList>
    </citation>
    <scope>NUCLEOTIDE SEQUENCE [LARGE SCALE GENOMIC DNA]</scope>
    <source>
        <strain evidence="2 3">MWH-P2sevCIIIb</strain>
    </source>
</reference>
<comment type="caution">
    <text evidence="2">The sequence shown here is derived from an EMBL/GenBank/DDBJ whole genome shotgun (WGS) entry which is preliminary data.</text>
</comment>
<dbReference type="EMBL" id="PVTV01000012">
    <property type="protein sequence ID" value="PRY98722.1"/>
    <property type="molecule type" value="Genomic_DNA"/>
</dbReference>
<sequence>MSTIIDRDRLVPPTLNDSETEMVKTAERMIMACLDHSRAATITIESDDGSCPSVQVPTQILRVLGQTLGLMARNHPVMLVPEKQELSTVEAANFLNVSRPFVIKEIEAGRLMHRMVGTHRRIRFADLMDYAKTMRITQQKALDMKADNARELGLEY</sequence>
<keyword evidence="3" id="KW-1185">Reference proteome</keyword>
<dbReference type="GO" id="GO:0003677">
    <property type="term" value="F:DNA binding"/>
    <property type="evidence" value="ECO:0007669"/>
    <property type="project" value="InterPro"/>
</dbReference>
<dbReference type="InterPro" id="IPR010093">
    <property type="entry name" value="SinI_DNA-bd"/>
</dbReference>
<evidence type="ECO:0000259" key="1">
    <source>
        <dbReference type="Pfam" id="PF12728"/>
    </source>
</evidence>
<accession>A0A2T0XII1</accession>
<dbReference type="Pfam" id="PF12728">
    <property type="entry name" value="HTH_17"/>
    <property type="match status" value="1"/>
</dbReference>
<feature type="domain" description="Helix-turn-helix" evidence="1">
    <location>
        <begin position="86"/>
        <end position="133"/>
    </location>
</feature>
<organism evidence="2 3">
    <name type="scientific">Jezberella montanilacus</name>
    <dbReference type="NCBI Taxonomy" id="323426"/>
    <lineage>
        <taxon>Bacteria</taxon>
        <taxon>Pseudomonadati</taxon>
        <taxon>Pseudomonadota</taxon>
        <taxon>Betaproteobacteria</taxon>
        <taxon>Burkholderiales</taxon>
        <taxon>Alcaligenaceae</taxon>
        <taxon>Jezberella</taxon>
    </lineage>
</organism>
<dbReference type="NCBIfam" id="TIGR01764">
    <property type="entry name" value="excise"/>
    <property type="match status" value="1"/>
</dbReference>
<dbReference type="InterPro" id="IPR041657">
    <property type="entry name" value="HTH_17"/>
</dbReference>
<evidence type="ECO:0000313" key="3">
    <source>
        <dbReference type="Proteomes" id="UP000238308"/>
    </source>
</evidence>
<name>A0A2T0XII1_9BURK</name>
<gene>
    <name evidence="2" type="ORF">BCM14_1556</name>
</gene>
<evidence type="ECO:0000313" key="2">
    <source>
        <dbReference type="EMBL" id="PRY98722.1"/>
    </source>
</evidence>
<protein>
    <submittedName>
        <fullName evidence="2">Excisionase family DNA binding protein</fullName>
    </submittedName>
</protein>
<dbReference type="RefSeq" id="WP_259673489.1">
    <property type="nucleotide sequence ID" value="NZ_PVTV01000012.1"/>
</dbReference>
<dbReference type="Proteomes" id="UP000238308">
    <property type="component" value="Unassembled WGS sequence"/>
</dbReference>